<accession>A0ABU3Z754</accession>
<organism evidence="1 2">
    <name type="scientific">Veillonella absiana</name>
    <dbReference type="NCBI Taxonomy" id="3079305"/>
    <lineage>
        <taxon>Bacteria</taxon>
        <taxon>Bacillati</taxon>
        <taxon>Bacillota</taxon>
        <taxon>Negativicutes</taxon>
        <taxon>Veillonellales</taxon>
        <taxon>Veillonellaceae</taxon>
        <taxon>Veillonella</taxon>
    </lineage>
</organism>
<comment type="caution">
    <text evidence="1">The sequence shown here is derived from an EMBL/GenBank/DDBJ whole genome shotgun (WGS) entry which is preliminary data.</text>
</comment>
<dbReference type="RefSeq" id="WP_295190218.1">
    <property type="nucleotide sequence ID" value="NZ_JAWJZA010000015.1"/>
</dbReference>
<sequence>MNGTVKEELGLLFKGPNFVIVKKSGVAGNQVEKHNHPEANVIFTVVKGKVQVFLNETEEHVLVPGQVLNFNGDNYIQATLLEDSEFVVNLVTKPE</sequence>
<evidence type="ECO:0000313" key="1">
    <source>
        <dbReference type="EMBL" id="MDV5087742.1"/>
    </source>
</evidence>
<dbReference type="Gene3D" id="2.60.120.10">
    <property type="entry name" value="Jelly Rolls"/>
    <property type="match status" value="1"/>
</dbReference>
<dbReference type="SUPFAM" id="SSF51182">
    <property type="entry name" value="RmlC-like cupins"/>
    <property type="match status" value="1"/>
</dbReference>
<keyword evidence="2" id="KW-1185">Reference proteome</keyword>
<dbReference type="CDD" id="cd02208">
    <property type="entry name" value="cupin_RmlC-like"/>
    <property type="match status" value="1"/>
</dbReference>
<protein>
    <submittedName>
        <fullName evidence="1">DUF1637 domain-containing protein</fullName>
    </submittedName>
</protein>
<dbReference type="EMBL" id="JAWJZB010000002">
    <property type="protein sequence ID" value="MDV5087742.1"/>
    <property type="molecule type" value="Genomic_DNA"/>
</dbReference>
<proteinExistence type="predicted"/>
<dbReference type="Proteomes" id="UP001272515">
    <property type="component" value="Unassembled WGS sequence"/>
</dbReference>
<dbReference type="InterPro" id="IPR011051">
    <property type="entry name" value="RmlC_Cupin_sf"/>
</dbReference>
<name>A0ABU3Z754_9FIRM</name>
<gene>
    <name evidence="1" type="ORF">RVY80_02630</name>
</gene>
<reference evidence="1 2" key="1">
    <citation type="submission" date="2023-10" db="EMBL/GenBank/DDBJ databases">
        <title>Veillonella sp. nov., isolated from a pig farm feces dump.</title>
        <authorList>
            <person name="Chang Y.-H."/>
        </authorList>
    </citation>
    <scope>NUCLEOTIDE SEQUENCE [LARGE SCALE GENOMIC DNA]</scope>
    <source>
        <strain evidence="1 2">YH-vei2233</strain>
    </source>
</reference>
<dbReference type="InterPro" id="IPR014710">
    <property type="entry name" value="RmlC-like_jellyroll"/>
</dbReference>
<evidence type="ECO:0000313" key="2">
    <source>
        <dbReference type="Proteomes" id="UP001272515"/>
    </source>
</evidence>